<gene>
    <name evidence="2" type="ORF">GCM10008170_37180</name>
    <name evidence="3" type="ORF">JOD31_003341</name>
</gene>
<accession>A0A9W6IWX3</accession>
<reference evidence="2" key="1">
    <citation type="journal article" date="2014" name="Int. J. Syst. Evol. Microbiol.">
        <title>Complete genome sequence of Corynebacterium casei LMG S-19264T (=DSM 44701T), isolated from a smear-ripened cheese.</title>
        <authorList>
            <consortium name="US DOE Joint Genome Institute (JGI-PGF)"/>
            <person name="Walter F."/>
            <person name="Albersmeier A."/>
            <person name="Kalinowski J."/>
            <person name="Ruckert C."/>
        </authorList>
    </citation>
    <scope>NUCLEOTIDE SEQUENCE</scope>
    <source>
        <strain evidence="2">VKM B-1606</strain>
    </source>
</reference>
<proteinExistence type="predicted"/>
<dbReference type="AlphaFoldDB" id="A0A9W6IWX3"/>
<reference evidence="2" key="3">
    <citation type="submission" date="2023-01" db="EMBL/GenBank/DDBJ databases">
        <authorList>
            <person name="Sun Q."/>
            <person name="Evtushenko L."/>
        </authorList>
    </citation>
    <scope>NUCLEOTIDE SEQUENCE</scope>
    <source>
        <strain evidence="2">VKM B-1606</strain>
    </source>
</reference>
<evidence type="ECO:0000313" key="5">
    <source>
        <dbReference type="Proteomes" id="UP001143400"/>
    </source>
</evidence>
<reference evidence="3 4" key="2">
    <citation type="submission" date="2021-01" db="EMBL/GenBank/DDBJ databases">
        <title>Genomic Encyclopedia of Type Strains, Phase IV (KMG-IV): sequencing the most valuable type-strain genomes for metagenomic binning, comparative biology and taxonomic classification.</title>
        <authorList>
            <person name="Goeker M."/>
        </authorList>
    </citation>
    <scope>NUCLEOTIDE SEQUENCE [LARGE SCALE GENOMIC DNA]</scope>
    <source>
        <strain evidence="3 4">DSM 6130</strain>
    </source>
</reference>
<dbReference type="Pfam" id="PF04230">
    <property type="entry name" value="PS_pyruv_trans"/>
    <property type="match status" value="1"/>
</dbReference>
<evidence type="ECO:0000313" key="3">
    <source>
        <dbReference type="EMBL" id="MBM7853090.1"/>
    </source>
</evidence>
<keyword evidence="4" id="KW-1185">Reference proteome</keyword>
<comment type="caution">
    <text evidence="2">The sequence shown here is derived from an EMBL/GenBank/DDBJ whole genome shotgun (WGS) entry which is preliminary data.</text>
</comment>
<evidence type="ECO:0000313" key="4">
    <source>
        <dbReference type="Proteomes" id="UP000758856"/>
    </source>
</evidence>
<sequence length="361" mass="39480">MHSTEIAEVAASIGAAPVSWVAAGRDQTYLNLGDALSPFMVAMLSGLPIIHEAHRSDLPRLAAVGTIAHSFENGSVSVWGTGTSANRNPLHHGDKIPFVPNSDTAYKVYATRGPVTRAILKEENAVGPAAFGDPVWALPRFYAPQIEKKYDLGVIVHLADLVDRSLTTQPKPEMLRYDVPDEFKGRVKIINTVTGVSVAAMKDRLDEILSCRRLVSTSLHGLVFAESYGIPCLYFAPRGAEGKGLQTRPMDPNDGYDLRITDLYLGVGRKSIPIYHQPRRQNTDWAKLMAAIDKAWEPIDFDLDPLLEAFPLPYAPIAAQPGETIFDHPAIKAVPLRHGSKSPALDALRALWRPKSKAPAR</sequence>
<dbReference type="Proteomes" id="UP001143400">
    <property type="component" value="Unassembled WGS sequence"/>
</dbReference>
<dbReference type="Proteomes" id="UP000758856">
    <property type="component" value="Unassembled WGS sequence"/>
</dbReference>
<dbReference type="EMBL" id="JAFBCY010000004">
    <property type="protein sequence ID" value="MBM7853090.1"/>
    <property type="molecule type" value="Genomic_DNA"/>
</dbReference>
<organism evidence="2 5">
    <name type="scientific">Methylopila capsulata</name>
    <dbReference type="NCBI Taxonomy" id="61654"/>
    <lineage>
        <taxon>Bacteria</taxon>
        <taxon>Pseudomonadati</taxon>
        <taxon>Pseudomonadota</taxon>
        <taxon>Alphaproteobacteria</taxon>
        <taxon>Hyphomicrobiales</taxon>
        <taxon>Methylopilaceae</taxon>
        <taxon>Methylopila</taxon>
    </lineage>
</organism>
<dbReference type="EMBL" id="BSFF01000010">
    <property type="protein sequence ID" value="GLK57698.1"/>
    <property type="molecule type" value="Genomic_DNA"/>
</dbReference>
<evidence type="ECO:0000259" key="1">
    <source>
        <dbReference type="Pfam" id="PF04230"/>
    </source>
</evidence>
<name>A0A9W6IWX3_9HYPH</name>
<feature type="domain" description="Polysaccharide pyruvyl transferase" evidence="1">
    <location>
        <begin position="98"/>
        <end position="236"/>
    </location>
</feature>
<evidence type="ECO:0000313" key="2">
    <source>
        <dbReference type="EMBL" id="GLK57698.1"/>
    </source>
</evidence>
<protein>
    <submittedName>
        <fullName evidence="2">Exopolysaccharide glucosyl ketal-pyruvate-transferase</fullName>
    </submittedName>
</protein>
<dbReference type="RefSeq" id="WP_204951550.1">
    <property type="nucleotide sequence ID" value="NZ_BSFF01000010.1"/>
</dbReference>
<dbReference type="InterPro" id="IPR007345">
    <property type="entry name" value="Polysacch_pyruvyl_Trfase"/>
</dbReference>